<evidence type="ECO:0000313" key="6">
    <source>
        <dbReference type="Proteomes" id="UP000526408"/>
    </source>
</evidence>
<evidence type="ECO:0000259" key="4">
    <source>
        <dbReference type="Pfam" id="PF00582"/>
    </source>
</evidence>
<feature type="domain" description="UspA" evidence="4">
    <location>
        <begin position="7"/>
        <end position="133"/>
    </location>
</feature>
<dbReference type="Proteomes" id="UP000526408">
    <property type="component" value="Unassembled WGS sequence"/>
</dbReference>
<dbReference type="PRINTS" id="PR01438">
    <property type="entry name" value="UNVRSLSTRESS"/>
</dbReference>
<name>A0A7X6JZI4_9RHOB</name>
<evidence type="ECO:0000256" key="1">
    <source>
        <dbReference type="ARBA" id="ARBA00008791"/>
    </source>
</evidence>
<proteinExistence type="inferred from homology"/>
<dbReference type="PANTHER" id="PTHR46268:SF27">
    <property type="entry name" value="UNIVERSAL STRESS PROTEIN RV2623"/>
    <property type="match status" value="1"/>
</dbReference>
<dbReference type="GO" id="GO:0005524">
    <property type="term" value="F:ATP binding"/>
    <property type="evidence" value="ECO:0007669"/>
    <property type="project" value="UniProtKB-KW"/>
</dbReference>
<keyword evidence="3" id="KW-0067">ATP-binding</keyword>
<dbReference type="EMBL" id="JAAZQQ010000002">
    <property type="protein sequence ID" value="NKX44848.1"/>
    <property type="molecule type" value="Genomic_DNA"/>
</dbReference>
<evidence type="ECO:0000256" key="2">
    <source>
        <dbReference type="ARBA" id="ARBA00022741"/>
    </source>
</evidence>
<organism evidence="5 6">
    <name type="scientific">Roseicyclus persicicus</name>
    <dbReference type="NCBI Taxonomy" id="2650661"/>
    <lineage>
        <taxon>Bacteria</taxon>
        <taxon>Pseudomonadati</taxon>
        <taxon>Pseudomonadota</taxon>
        <taxon>Alphaproteobacteria</taxon>
        <taxon>Rhodobacterales</taxon>
        <taxon>Roseobacteraceae</taxon>
        <taxon>Roseicyclus</taxon>
    </lineage>
</organism>
<comment type="similarity">
    <text evidence="1">Belongs to the universal stress protein A family.</text>
</comment>
<accession>A0A7X6JZI4</accession>
<dbReference type="SUPFAM" id="SSF52402">
    <property type="entry name" value="Adenine nucleotide alpha hydrolases-like"/>
    <property type="match status" value="2"/>
</dbReference>
<dbReference type="InterPro" id="IPR014729">
    <property type="entry name" value="Rossmann-like_a/b/a_fold"/>
</dbReference>
<keyword evidence="6" id="KW-1185">Reference proteome</keyword>
<dbReference type="CDD" id="cd00293">
    <property type="entry name" value="USP-like"/>
    <property type="match status" value="2"/>
</dbReference>
<feature type="domain" description="UspA" evidence="4">
    <location>
        <begin position="140"/>
        <end position="273"/>
    </location>
</feature>
<evidence type="ECO:0000313" key="5">
    <source>
        <dbReference type="EMBL" id="NKX44848.1"/>
    </source>
</evidence>
<reference evidence="5 6" key="1">
    <citation type="submission" date="2020-04" db="EMBL/GenBank/DDBJ databases">
        <authorList>
            <person name="Yoon J."/>
        </authorList>
    </citation>
    <scope>NUCLEOTIDE SEQUENCE [LARGE SCALE GENOMIC DNA]</scope>
    <source>
        <strain evidence="5 6">KMU-115</strain>
    </source>
</reference>
<gene>
    <name evidence="5" type="ORF">HCU73_09620</name>
</gene>
<dbReference type="Gene3D" id="3.40.50.620">
    <property type="entry name" value="HUPs"/>
    <property type="match status" value="2"/>
</dbReference>
<evidence type="ECO:0000256" key="3">
    <source>
        <dbReference type="ARBA" id="ARBA00022840"/>
    </source>
</evidence>
<sequence>MTDAKLRTIMVATDLSERSDRALDRAVMLARAHDARLSVVSAVDGAYPPALRDEFTARVRQHLDHARPGDDVVTTIHVEAGDVVEILLRHLNGPEVDLAVLGVHRTRTFLDGLRQTTMERLVQGVRKPVLLVRDLATGPYARALVPVSFSPSCAAALAAVAQIAPGASCRAVHAWLVPFGGLTGGAGSEMAPAVEAETRALAEDWAARLPAGLPRPVLVHGGVVEVLERELATVAPDLVAIGAHTRPGPALHPLGGFAAELIRRPPCDLLVTRGR</sequence>
<dbReference type="RefSeq" id="WP_168623188.1">
    <property type="nucleotide sequence ID" value="NZ_JAAZQQ010000002.1"/>
</dbReference>
<dbReference type="PANTHER" id="PTHR46268">
    <property type="entry name" value="STRESS RESPONSE PROTEIN NHAX"/>
    <property type="match status" value="1"/>
</dbReference>
<protein>
    <submittedName>
        <fullName evidence="5">Universal stress protein</fullName>
    </submittedName>
</protein>
<dbReference type="Pfam" id="PF00582">
    <property type="entry name" value="Usp"/>
    <property type="match status" value="2"/>
</dbReference>
<keyword evidence="2" id="KW-0547">Nucleotide-binding</keyword>
<dbReference type="AlphaFoldDB" id="A0A7X6JZI4"/>
<comment type="caution">
    <text evidence="5">The sequence shown here is derived from an EMBL/GenBank/DDBJ whole genome shotgun (WGS) entry which is preliminary data.</text>
</comment>
<dbReference type="InterPro" id="IPR006016">
    <property type="entry name" value="UspA"/>
</dbReference>
<dbReference type="InterPro" id="IPR006015">
    <property type="entry name" value="Universal_stress_UspA"/>
</dbReference>